<reference evidence="6" key="1">
    <citation type="submission" date="2022-12" db="EMBL/GenBank/DDBJ databases">
        <title>Draft genome assemblies for two species of Escallonia (Escalloniales).</title>
        <authorList>
            <person name="Chanderbali A."/>
            <person name="Dervinis C."/>
            <person name="Anghel I."/>
            <person name="Soltis D."/>
            <person name="Soltis P."/>
            <person name="Zapata F."/>
        </authorList>
    </citation>
    <scope>NUCLEOTIDE SEQUENCE</scope>
    <source>
        <strain evidence="6">UCBG92.1500</strain>
        <tissue evidence="6">Leaf</tissue>
    </source>
</reference>
<comment type="similarity">
    <text evidence="4">Belongs to the hexokinase family.</text>
</comment>
<evidence type="ECO:0000313" key="6">
    <source>
        <dbReference type="EMBL" id="KAK2985567.1"/>
    </source>
</evidence>
<dbReference type="GO" id="GO:0005739">
    <property type="term" value="C:mitochondrion"/>
    <property type="evidence" value="ECO:0007669"/>
    <property type="project" value="TreeGrafter"/>
</dbReference>
<dbReference type="Pfam" id="PF03727">
    <property type="entry name" value="Hexokinase_2"/>
    <property type="match status" value="1"/>
</dbReference>
<name>A0AA88RB46_9ASTE</name>
<keyword evidence="4" id="KW-0418">Kinase</keyword>
<evidence type="ECO:0000256" key="4">
    <source>
        <dbReference type="RuleBase" id="RU362007"/>
    </source>
</evidence>
<dbReference type="PANTHER" id="PTHR19443:SF18">
    <property type="entry name" value="HEXOKINASE-LIKE 2 PROTEIN-RELATED"/>
    <property type="match status" value="1"/>
</dbReference>
<dbReference type="AlphaFoldDB" id="A0AA88RB46"/>
<sequence>MVAGEMSLKITNSTPAVREVVAEVCDIVAECGARLSGAGKVGIIKKLDRSANQKSVITVEGGFYEHTGSSETICTTVFGRCLEMNSRTT</sequence>
<dbReference type="GO" id="GO:0005524">
    <property type="term" value="F:ATP binding"/>
    <property type="evidence" value="ECO:0007669"/>
    <property type="project" value="UniProtKB-UniRule"/>
</dbReference>
<keyword evidence="4" id="KW-0067">ATP-binding</keyword>
<evidence type="ECO:0000313" key="7">
    <source>
        <dbReference type="Proteomes" id="UP001187471"/>
    </source>
</evidence>
<dbReference type="Proteomes" id="UP001187471">
    <property type="component" value="Unassembled WGS sequence"/>
</dbReference>
<dbReference type="EC" id="2.7.1.-" evidence="4"/>
<accession>A0AA88RB46</accession>
<feature type="domain" description="Hexokinase C-terminal" evidence="5">
    <location>
        <begin position="7"/>
        <end position="82"/>
    </location>
</feature>
<comment type="caution">
    <text evidence="6">The sequence shown here is derived from an EMBL/GenBank/DDBJ whole genome shotgun (WGS) entry which is preliminary data.</text>
</comment>
<keyword evidence="4" id="KW-0808">Transferase</keyword>
<dbReference type="EMBL" id="JAVXUO010001139">
    <property type="protein sequence ID" value="KAK2985567.1"/>
    <property type="molecule type" value="Genomic_DNA"/>
</dbReference>
<dbReference type="GO" id="GO:0005829">
    <property type="term" value="C:cytosol"/>
    <property type="evidence" value="ECO:0007669"/>
    <property type="project" value="TreeGrafter"/>
</dbReference>
<dbReference type="Gene3D" id="3.40.367.20">
    <property type="match status" value="1"/>
</dbReference>
<keyword evidence="7" id="KW-1185">Reference proteome</keyword>
<proteinExistence type="inferred from homology"/>
<gene>
    <name evidence="6" type="ORF">RJ640_025000</name>
</gene>
<dbReference type="InterPro" id="IPR043129">
    <property type="entry name" value="ATPase_NBD"/>
</dbReference>
<dbReference type="SUPFAM" id="SSF53067">
    <property type="entry name" value="Actin-like ATPase domain"/>
    <property type="match status" value="1"/>
</dbReference>
<organism evidence="6 7">
    <name type="scientific">Escallonia rubra</name>
    <dbReference type="NCBI Taxonomy" id="112253"/>
    <lineage>
        <taxon>Eukaryota</taxon>
        <taxon>Viridiplantae</taxon>
        <taxon>Streptophyta</taxon>
        <taxon>Embryophyta</taxon>
        <taxon>Tracheophyta</taxon>
        <taxon>Spermatophyta</taxon>
        <taxon>Magnoliopsida</taxon>
        <taxon>eudicotyledons</taxon>
        <taxon>Gunneridae</taxon>
        <taxon>Pentapetalae</taxon>
        <taxon>asterids</taxon>
        <taxon>campanulids</taxon>
        <taxon>Escalloniales</taxon>
        <taxon>Escalloniaceae</taxon>
        <taxon>Escallonia</taxon>
    </lineage>
</organism>
<keyword evidence="3 4" id="KW-0324">Glycolysis</keyword>
<protein>
    <recommendedName>
        <fullName evidence="4">Phosphotransferase</fullName>
        <ecNumber evidence="4">2.7.1.-</ecNumber>
    </recommendedName>
</protein>
<dbReference type="GO" id="GO:0006096">
    <property type="term" value="P:glycolytic process"/>
    <property type="evidence" value="ECO:0007669"/>
    <property type="project" value="UniProtKB-KW"/>
</dbReference>
<dbReference type="GO" id="GO:0004396">
    <property type="term" value="F:hexokinase activity"/>
    <property type="evidence" value="ECO:0007669"/>
    <property type="project" value="UniProtKB-UniRule"/>
</dbReference>
<dbReference type="InterPro" id="IPR001312">
    <property type="entry name" value="Hexokinase"/>
</dbReference>
<keyword evidence="4" id="KW-0547">Nucleotide-binding</keyword>
<evidence type="ECO:0000256" key="3">
    <source>
        <dbReference type="ARBA" id="ARBA00023152"/>
    </source>
</evidence>
<dbReference type="PANTHER" id="PTHR19443">
    <property type="entry name" value="HEXOKINASE"/>
    <property type="match status" value="1"/>
</dbReference>
<evidence type="ECO:0000256" key="1">
    <source>
        <dbReference type="ARBA" id="ARBA00004921"/>
    </source>
</evidence>
<comment type="pathway">
    <text evidence="2">Carbohydrate metabolism; hexose metabolism.</text>
</comment>
<evidence type="ECO:0000256" key="2">
    <source>
        <dbReference type="ARBA" id="ARBA00005028"/>
    </source>
</evidence>
<comment type="pathway">
    <text evidence="1">Carbohydrate degradation.</text>
</comment>
<dbReference type="InterPro" id="IPR022673">
    <property type="entry name" value="Hexokinase_C"/>
</dbReference>
<dbReference type="GO" id="GO:0005536">
    <property type="term" value="F:D-glucose binding"/>
    <property type="evidence" value="ECO:0007669"/>
    <property type="project" value="InterPro"/>
</dbReference>
<dbReference type="GO" id="GO:0001678">
    <property type="term" value="P:intracellular glucose homeostasis"/>
    <property type="evidence" value="ECO:0007669"/>
    <property type="project" value="InterPro"/>
</dbReference>
<evidence type="ECO:0000259" key="5">
    <source>
        <dbReference type="Pfam" id="PF03727"/>
    </source>
</evidence>